<dbReference type="PANTHER" id="PTHR23248">
    <property type="entry name" value="PHOSPHOLIPID SCRAMBLASE-RELATED"/>
    <property type="match status" value="1"/>
</dbReference>
<keyword evidence="5" id="KW-1185">Reference proteome</keyword>
<evidence type="ECO:0000256" key="1">
    <source>
        <dbReference type="ARBA" id="ARBA00005350"/>
    </source>
</evidence>
<dbReference type="OMA" id="CCQPKSL"/>
<dbReference type="EMBL" id="KQ971307">
    <property type="protein sequence ID" value="EFA11407.1"/>
    <property type="molecule type" value="Genomic_DNA"/>
</dbReference>
<keyword evidence="2" id="KW-0564">Palmitate</keyword>
<dbReference type="Pfam" id="PF03803">
    <property type="entry name" value="Scramblase"/>
    <property type="match status" value="1"/>
</dbReference>
<dbReference type="FunCoup" id="D6W758">
    <property type="interactions" value="56"/>
</dbReference>
<evidence type="ECO:0000313" key="5">
    <source>
        <dbReference type="Proteomes" id="UP000007266"/>
    </source>
</evidence>
<gene>
    <name evidence="4" type="primary">AUGUSTUS-3.0.2_13581</name>
    <name evidence="4" type="ORF">TcasGA2_TC013581</name>
</gene>
<dbReference type="GO" id="GO:0017121">
    <property type="term" value="P:plasma membrane phospholipid scrambling"/>
    <property type="evidence" value="ECO:0000318"/>
    <property type="project" value="GO_Central"/>
</dbReference>
<evidence type="ECO:0000256" key="3">
    <source>
        <dbReference type="SAM" id="MobiDB-lite"/>
    </source>
</evidence>
<dbReference type="GO" id="GO:0017128">
    <property type="term" value="F:phospholipid scramblase activity"/>
    <property type="evidence" value="ECO:0000318"/>
    <property type="project" value="GO_Central"/>
</dbReference>
<proteinExistence type="inferred from homology"/>
<dbReference type="eggNOG" id="KOG0621">
    <property type="taxonomic scope" value="Eukaryota"/>
</dbReference>
<feature type="region of interest" description="Disordered" evidence="3">
    <location>
        <begin position="16"/>
        <end position="45"/>
    </location>
</feature>
<dbReference type="AlphaFoldDB" id="D6W758"/>
<dbReference type="OrthoDB" id="444338at2759"/>
<dbReference type="Proteomes" id="UP000007266">
    <property type="component" value="Linkage group 1"/>
</dbReference>
<feature type="compositionally biased region" description="Low complexity" evidence="3">
    <location>
        <begin position="17"/>
        <end position="32"/>
    </location>
</feature>
<reference evidence="4 5" key="1">
    <citation type="journal article" date="2008" name="Nature">
        <title>The genome of the model beetle and pest Tribolium castaneum.</title>
        <authorList>
            <consortium name="Tribolium Genome Sequencing Consortium"/>
            <person name="Richards S."/>
            <person name="Gibbs R.A."/>
            <person name="Weinstock G.M."/>
            <person name="Brown S.J."/>
            <person name="Denell R."/>
            <person name="Beeman R.W."/>
            <person name="Gibbs R."/>
            <person name="Beeman R.W."/>
            <person name="Brown S.J."/>
            <person name="Bucher G."/>
            <person name="Friedrich M."/>
            <person name="Grimmelikhuijzen C.J."/>
            <person name="Klingler M."/>
            <person name="Lorenzen M."/>
            <person name="Richards S."/>
            <person name="Roth S."/>
            <person name="Schroder R."/>
            <person name="Tautz D."/>
            <person name="Zdobnov E.M."/>
            <person name="Muzny D."/>
            <person name="Gibbs R.A."/>
            <person name="Weinstock G.M."/>
            <person name="Attaway T."/>
            <person name="Bell S."/>
            <person name="Buhay C.J."/>
            <person name="Chandrabose M.N."/>
            <person name="Chavez D."/>
            <person name="Clerk-Blankenburg K.P."/>
            <person name="Cree A."/>
            <person name="Dao M."/>
            <person name="Davis C."/>
            <person name="Chacko J."/>
            <person name="Dinh H."/>
            <person name="Dugan-Rocha S."/>
            <person name="Fowler G."/>
            <person name="Garner T.T."/>
            <person name="Garnes J."/>
            <person name="Gnirke A."/>
            <person name="Hawes A."/>
            <person name="Hernandez J."/>
            <person name="Hines S."/>
            <person name="Holder M."/>
            <person name="Hume J."/>
            <person name="Jhangiani S.N."/>
            <person name="Joshi V."/>
            <person name="Khan Z.M."/>
            <person name="Jackson L."/>
            <person name="Kovar C."/>
            <person name="Kowis A."/>
            <person name="Lee S."/>
            <person name="Lewis L.R."/>
            <person name="Margolis J."/>
            <person name="Morgan M."/>
            <person name="Nazareth L.V."/>
            <person name="Nguyen N."/>
            <person name="Okwuonu G."/>
            <person name="Parker D."/>
            <person name="Richards S."/>
            <person name="Ruiz S.J."/>
            <person name="Santibanez J."/>
            <person name="Savard J."/>
            <person name="Scherer S.E."/>
            <person name="Schneider B."/>
            <person name="Sodergren E."/>
            <person name="Tautz D."/>
            <person name="Vattahil S."/>
            <person name="Villasana D."/>
            <person name="White C.S."/>
            <person name="Wright R."/>
            <person name="Park Y."/>
            <person name="Beeman R.W."/>
            <person name="Lord J."/>
            <person name="Oppert B."/>
            <person name="Lorenzen M."/>
            <person name="Brown S."/>
            <person name="Wang L."/>
            <person name="Savard J."/>
            <person name="Tautz D."/>
            <person name="Richards S."/>
            <person name="Weinstock G."/>
            <person name="Gibbs R.A."/>
            <person name="Liu Y."/>
            <person name="Worley K."/>
            <person name="Weinstock G."/>
            <person name="Elsik C.G."/>
            <person name="Reese J.T."/>
            <person name="Elhaik E."/>
            <person name="Landan G."/>
            <person name="Graur D."/>
            <person name="Arensburger P."/>
            <person name="Atkinson P."/>
            <person name="Beeman R.W."/>
            <person name="Beidler J."/>
            <person name="Brown S.J."/>
            <person name="Demuth J.P."/>
            <person name="Drury D.W."/>
            <person name="Du Y.Z."/>
            <person name="Fujiwara H."/>
            <person name="Lorenzen M."/>
            <person name="Maselli V."/>
            <person name="Osanai M."/>
            <person name="Park Y."/>
            <person name="Robertson H.M."/>
            <person name="Tu Z."/>
            <person name="Wang J.J."/>
            <person name="Wang S."/>
            <person name="Richards S."/>
            <person name="Song H."/>
            <person name="Zhang L."/>
            <person name="Sodergren E."/>
            <person name="Werner D."/>
            <person name="Stanke M."/>
            <person name="Morgenstern B."/>
            <person name="Solovyev V."/>
            <person name="Kosarev P."/>
            <person name="Brown G."/>
            <person name="Chen H.C."/>
            <person name="Ermolaeva O."/>
            <person name="Hlavina W."/>
            <person name="Kapustin Y."/>
            <person name="Kiryutin B."/>
            <person name="Kitts P."/>
            <person name="Maglott D."/>
            <person name="Pruitt K."/>
            <person name="Sapojnikov V."/>
            <person name="Souvorov A."/>
            <person name="Mackey A.J."/>
            <person name="Waterhouse R.M."/>
            <person name="Wyder S."/>
            <person name="Zdobnov E.M."/>
            <person name="Zdobnov E.M."/>
            <person name="Wyder S."/>
            <person name="Kriventseva E.V."/>
            <person name="Kadowaki T."/>
            <person name="Bork P."/>
            <person name="Aranda M."/>
            <person name="Bao R."/>
            <person name="Beermann A."/>
            <person name="Berns N."/>
            <person name="Bolognesi R."/>
            <person name="Bonneton F."/>
            <person name="Bopp D."/>
            <person name="Brown S.J."/>
            <person name="Bucher G."/>
            <person name="Butts T."/>
            <person name="Chaumot A."/>
            <person name="Denell R.E."/>
            <person name="Ferrier D.E."/>
            <person name="Friedrich M."/>
            <person name="Gordon C.M."/>
            <person name="Jindra M."/>
            <person name="Klingler M."/>
            <person name="Lan Q."/>
            <person name="Lattorff H.M."/>
            <person name="Laudet V."/>
            <person name="von Levetsow C."/>
            <person name="Liu Z."/>
            <person name="Lutz R."/>
            <person name="Lynch J.A."/>
            <person name="da Fonseca R.N."/>
            <person name="Posnien N."/>
            <person name="Reuter R."/>
            <person name="Roth S."/>
            <person name="Savard J."/>
            <person name="Schinko J.B."/>
            <person name="Schmitt C."/>
            <person name="Schoppmeier M."/>
            <person name="Schroder R."/>
            <person name="Shippy T.D."/>
            <person name="Simonnet F."/>
            <person name="Marques-Souza H."/>
            <person name="Tautz D."/>
            <person name="Tomoyasu Y."/>
            <person name="Trauner J."/>
            <person name="Van der Zee M."/>
            <person name="Vervoort M."/>
            <person name="Wittkopp N."/>
            <person name="Wimmer E.A."/>
            <person name="Yang X."/>
            <person name="Jones A.K."/>
            <person name="Sattelle D.B."/>
            <person name="Ebert P.R."/>
            <person name="Nelson D."/>
            <person name="Scott J.G."/>
            <person name="Beeman R.W."/>
            <person name="Muthukrishnan S."/>
            <person name="Kramer K.J."/>
            <person name="Arakane Y."/>
            <person name="Beeman R.W."/>
            <person name="Zhu Q."/>
            <person name="Hogenkamp D."/>
            <person name="Dixit R."/>
            <person name="Oppert B."/>
            <person name="Jiang H."/>
            <person name="Zou Z."/>
            <person name="Marshall J."/>
            <person name="Elpidina E."/>
            <person name="Vinokurov K."/>
            <person name="Oppert C."/>
            <person name="Zou Z."/>
            <person name="Evans J."/>
            <person name="Lu Z."/>
            <person name="Zhao P."/>
            <person name="Sumathipala N."/>
            <person name="Altincicek B."/>
            <person name="Vilcinskas A."/>
            <person name="Williams M."/>
            <person name="Hultmark D."/>
            <person name="Hetru C."/>
            <person name="Jiang H."/>
            <person name="Grimmelikhuijzen C.J."/>
            <person name="Hauser F."/>
            <person name="Cazzamali G."/>
            <person name="Williamson M."/>
            <person name="Park Y."/>
            <person name="Li B."/>
            <person name="Tanaka Y."/>
            <person name="Predel R."/>
            <person name="Neupert S."/>
            <person name="Schachtner J."/>
            <person name="Verleyen P."/>
            <person name="Raible F."/>
            <person name="Bork P."/>
            <person name="Friedrich M."/>
            <person name="Walden K.K."/>
            <person name="Robertson H.M."/>
            <person name="Angeli S."/>
            <person name="Foret S."/>
            <person name="Bucher G."/>
            <person name="Schuetz S."/>
            <person name="Maleszka R."/>
            <person name="Wimmer E.A."/>
            <person name="Beeman R.W."/>
            <person name="Lorenzen M."/>
            <person name="Tomoyasu Y."/>
            <person name="Miller S.C."/>
            <person name="Grossmann D."/>
            <person name="Bucher G."/>
        </authorList>
    </citation>
    <scope>NUCLEOTIDE SEQUENCE [LARGE SCALE GENOMIC DNA]</scope>
    <source>
        <strain evidence="4 5">Georgia GA2</strain>
    </source>
</reference>
<evidence type="ECO:0000313" key="4">
    <source>
        <dbReference type="EMBL" id="EFA11407.1"/>
    </source>
</evidence>
<dbReference type="KEGG" id="tca:661096"/>
<dbReference type="InParanoid" id="D6W758"/>
<comment type="similarity">
    <text evidence="1 2">Belongs to the phospholipid scramblase family.</text>
</comment>
<keyword evidence="2" id="KW-0106">Calcium</keyword>
<sequence>MFPTGENDPAVEEISMPVFSEGSSPVVSEPPSLTREQERLDQGTRRPIPVSTIDWQTSMTSHFSPLHGLDFLKDVHQIIIQQTVELTDLMASLESENRYTVKVPRGETIYYATESSTSFQRTCFGSSRAFAMRLYDPTQQEAIQFRRRLACGSCCSIFLYLQELEVWIPPGEYVGKVKQKFNATKPCFVIYNKQMDIIYRIEGPESAFGCMWSKNHNFQIFTSDGMTQIGSIIHQWDQVQVAYNLFMQMPGQENNTRHKALLLGAAFLLEYMYFESAKKRQGCKCIC</sequence>
<feature type="compositionally biased region" description="Basic and acidic residues" evidence="3">
    <location>
        <begin position="35"/>
        <end position="44"/>
    </location>
</feature>
<dbReference type="PANTHER" id="PTHR23248:SF4">
    <property type="entry name" value="PHOSPHOLIPID SCRAMBLASE"/>
    <property type="match status" value="1"/>
</dbReference>
<dbReference type="InterPro" id="IPR005552">
    <property type="entry name" value="Scramblase"/>
</dbReference>
<dbReference type="HOGENOM" id="CLU_053024_3_0_1"/>
<comment type="function">
    <text evidence="2">May mediate accelerated ATP-independent bidirectional transbilayer migration of phospholipids upon binding calcium ions that results in a loss of phospholipid asymmetry in the plasma membrane.</text>
</comment>
<name>D6W758_TRICA</name>
<dbReference type="GO" id="GO:0005886">
    <property type="term" value="C:plasma membrane"/>
    <property type="evidence" value="ECO:0000318"/>
    <property type="project" value="GO_Central"/>
</dbReference>
<dbReference type="PhylomeDB" id="D6W758"/>
<keyword evidence="2" id="KW-0449">Lipoprotein</keyword>
<accession>D6W758</accession>
<protein>
    <recommendedName>
        <fullName evidence="2">Phospholipid scramblase</fullName>
    </recommendedName>
</protein>
<evidence type="ECO:0000256" key="2">
    <source>
        <dbReference type="RuleBase" id="RU363116"/>
    </source>
</evidence>
<reference evidence="4 5" key="2">
    <citation type="journal article" date="2010" name="Nucleic Acids Res.">
        <title>BeetleBase in 2010: revisions to provide comprehensive genomic information for Tribolium castaneum.</title>
        <authorList>
            <person name="Kim H.S."/>
            <person name="Murphy T."/>
            <person name="Xia J."/>
            <person name="Caragea D."/>
            <person name="Park Y."/>
            <person name="Beeman R.W."/>
            <person name="Lorenzen M.D."/>
            <person name="Butcher S."/>
            <person name="Manak J.R."/>
            <person name="Brown S.J."/>
        </authorList>
    </citation>
    <scope>GENOME REANNOTATION</scope>
    <source>
        <strain evidence="4 5">Georgia GA2</strain>
    </source>
</reference>
<organism evidence="4 5">
    <name type="scientific">Tribolium castaneum</name>
    <name type="common">Red flour beetle</name>
    <dbReference type="NCBI Taxonomy" id="7070"/>
    <lineage>
        <taxon>Eukaryota</taxon>
        <taxon>Metazoa</taxon>
        <taxon>Ecdysozoa</taxon>
        <taxon>Arthropoda</taxon>
        <taxon>Hexapoda</taxon>
        <taxon>Insecta</taxon>
        <taxon>Pterygota</taxon>
        <taxon>Neoptera</taxon>
        <taxon>Endopterygota</taxon>
        <taxon>Coleoptera</taxon>
        <taxon>Polyphaga</taxon>
        <taxon>Cucujiformia</taxon>
        <taxon>Tenebrionidae</taxon>
        <taxon>Tenebrionidae incertae sedis</taxon>
        <taxon>Tribolium</taxon>
    </lineage>
</organism>
<comment type="cofactor">
    <cofactor evidence="2">
        <name>Ca(2+)</name>
        <dbReference type="ChEBI" id="CHEBI:29108"/>
    </cofactor>
</comment>